<gene>
    <name evidence="1" type="ORF">GOEFS_128_00180</name>
</gene>
<sequence length="462" mass="49361">MTPPTLTIGRDVHPITPRVTGDDDLFIRMDRALGVPLANQVIWRLHTPISVERFTAIAERLTRTPVNRVVRRSRMVLARDSWVDAGSAGGVVVYDTETVSDDSLTDWLNSCVTTEFDLTTGPVWLFRAARLTGGGGIVSLISHHAVGDGWSGVRNVLRAVDPASDPLTLPAHAPSTRADARDAAGQISCITGNLGRLAVDAVRRRDRGSARPVITSQSIPRPPVPAPHGIAGEQPAHPPLAIASFDSAQWQQTAARHGGTSNALLVAITAGLIVAAGRATFDDAVRIVVPMSRQNPADDDLRANVTVGLHLDIPTDLSRDKNLSAIRALAKQMYQSSGQSPDPLARLQPLIQSLSDSALLRLNKDAATPLAVASNVGEFDGLFARLGTESVKDVALRSVPQHASPELLTRLRGGIACWLSSTDTTTTLSVGSYDPVHIPTQQALTKLVTDECARWDLSASLW</sequence>
<evidence type="ECO:0000313" key="2">
    <source>
        <dbReference type="Proteomes" id="UP000035034"/>
    </source>
</evidence>
<dbReference type="SUPFAM" id="SSF52777">
    <property type="entry name" value="CoA-dependent acyltransferases"/>
    <property type="match status" value="1"/>
</dbReference>
<dbReference type="eggNOG" id="COG1020">
    <property type="taxonomic scope" value="Bacteria"/>
</dbReference>
<proteinExistence type="predicted"/>
<organism evidence="1 2">
    <name type="scientific">Gordonia effusa NBRC 100432</name>
    <dbReference type="NCBI Taxonomy" id="1077974"/>
    <lineage>
        <taxon>Bacteria</taxon>
        <taxon>Bacillati</taxon>
        <taxon>Actinomycetota</taxon>
        <taxon>Actinomycetes</taxon>
        <taxon>Mycobacteriales</taxon>
        <taxon>Gordoniaceae</taxon>
        <taxon>Gordonia</taxon>
    </lineage>
</organism>
<evidence type="ECO:0000313" key="1">
    <source>
        <dbReference type="EMBL" id="GAB20750.1"/>
    </source>
</evidence>
<dbReference type="Proteomes" id="UP000035034">
    <property type="component" value="Unassembled WGS sequence"/>
</dbReference>
<dbReference type="Gene3D" id="3.30.559.10">
    <property type="entry name" value="Chloramphenicol acetyltransferase-like domain"/>
    <property type="match status" value="1"/>
</dbReference>
<evidence type="ECO:0008006" key="3">
    <source>
        <dbReference type="Google" id="ProtNLM"/>
    </source>
</evidence>
<dbReference type="RefSeq" id="WP_007320085.1">
    <property type="nucleotide sequence ID" value="NZ_BAEH01000128.1"/>
</dbReference>
<keyword evidence="2" id="KW-1185">Reference proteome</keyword>
<name>H0R6P9_9ACTN</name>
<dbReference type="EMBL" id="BAEH01000128">
    <property type="protein sequence ID" value="GAB20750.1"/>
    <property type="molecule type" value="Genomic_DNA"/>
</dbReference>
<dbReference type="AlphaFoldDB" id="H0R6P9"/>
<accession>H0R6P9</accession>
<dbReference type="InterPro" id="IPR023213">
    <property type="entry name" value="CAT-like_dom_sf"/>
</dbReference>
<dbReference type="STRING" id="1077974.GOEFS_128_00180"/>
<dbReference type="OrthoDB" id="4365416at2"/>
<reference evidence="1 2" key="1">
    <citation type="submission" date="2011-12" db="EMBL/GenBank/DDBJ databases">
        <title>Whole genome shotgun sequence of Gordonia effusa NBRC 100432.</title>
        <authorList>
            <person name="Yoshida I."/>
            <person name="Takarada H."/>
            <person name="Hosoyama A."/>
            <person name="Tsuchikane K."/>
            <person name="Katsumata H."/>
            <person name="Yamazaki S."/>
            <person name="Fujita N."/>
        </authorList>
    </citation>
    <scope>NUCLEOTIDE SEQUENCE [LARGE SCALE GENOMIC DNA]</scope>
    <source>
        <strain evidence="1 2">NBRC 100432</strain>
    </source>
</reference>
<protein>
    <recommendedName>
        <fullName evidence="3">Diacylglycerol O-acyltransferase</fullName>
    </recommendedName>
</protein>
<comment type="caution">
    <text evidence="1">The sequence shown here is derived from an EMBL/GenBank/DDBJ whole genome shotgun (WGS) entry which is preliminary data.</text>
</comment>